<dbReference type="PANTHER" id="PTHR37422">
    <property type="entry name" value="TEICHURONIC ACID BIOSYNTHESIS PROTEIN TUAE"/>
    <property type="match status" value="1"/>
</dbReference>
<dbReference type="InterPro" id="IPR007016">
    <property type="entry name" value="O-antigen_ligase-rel_domated"/>
</dbReference>
<feature type="transmembrane region" description="Helical" evidence="5">
    <location>
        <begin position="384"/>
        <end position="402"/>
    </location>
</feature>
<proteinExistence type="predicted"/>
<keyword evidence="8" id="KW-1185">Reference proteome</keyword>
<feature type="transmembrane region" description="Helical" evidence="5">
    <location>
        <begin position="146"/>
        <end position="168"/>
    </location>
</feature>
<gene>
    <name evidence="7" type="ORF">ACFOWD_04715</name>
</gene>
<accession>A0ABV8R9Y8</accession>
<feature type="transmembrane region" description="Helical" evidence="5">
    <location>
        <begin position="236"/>
        <end position="255"/>
    </location>
</feature>
<name>A0ABV8R9Y8_9FLAO</name>
<evidence type="ECO:0000256" key="4">
    <source>
        <dbReference type="ARBA" id="ARBA00023136"/>
    </source>
</evidence>
<dbReference type="RefSeq" id="WP_377408535.1">
    <property type="nucleotide sequence ID" value="NZ_JBHSCY010000001.1"/>
</dbReference>
<feature type="domain" description="O-antigen ligase-related" evidence="6">
    <location>
        <begin position="222"/>
        <end position="362"/>
    </location>
</feature>
<feature type="transmembrane region" description="Helical" evidence="5">
    <location>
        <begin position="180"/>
        <end position="201"/>
    </location>
</feature>
<feature type="transmembrane region" description="Helical" evidence="5">
    <location>
        <begin position="351"/>
        <end position="372"/>
    </location>
</feature>
<organism evidence="7 8">
    <name type="scientific">Polaribacter marinivivus</name>
    <dbReference type="NCBI Taxonomy" id="1524260"/>
    <lineage>
        <taxon>Bacteria</taxon>
        <taxon>Pseudomonadati</taxon>
        <taxon>Bacteroidota</taxon>
        <taxon>Flavobacteriia</taxon>
        <taxon>Flavobacteriales</taxon>
        <taxon>Flavobacteriaceae</taxon>
    </lineage>
</organism>
<comment type="subcellular location">
    <subcellularLocation>
        <location evidence="1">Membrane</location>
        <topology evidence="1">Multi-pass membrane protein</topology>
    </subcellularLocation>
</comment>
<keyword evidence="2 5" id="KW-0812">Transmembrane</keyword>
<feature type="transmembrane region" description="Helical" evidence="5">
    <location>
        <begin position="262"/>
        <end position="280"/>
    </location>
</feature>
<evidence type="ECO:0000313" key="8">
    <source>
        <dbReference type="Proteomes" id="UP001595826"/>
    </source>
</evidence>
<evidence type="ECO:0000256" key="1">
    <source>
        <dbReference type="ARBA" id="ARBA00004141"/>
    </source>
</evidence>
<protein>
    <submittedName>
        <fullName evidence="7">O-antigen ligase family protein</fullName>
    </submittedName>
</protein>
<feature type="transmembrane region" description="Helical" evidence="5">
    <location>
        <begin position="414"/>
        <end position="431"/>
    </location>
</feature>
<dbReference type="Pfam" id="PF04932">
    <property type="entry name" value="Wzy_C"/>
    <property type="match status" value="1"/>
</dbReference>
<evidence type="ECO:0000313" key="7">
    <source>
        <dbReference type="EMBL" id="MFC4268199.1"/>
    </source>
</evidence>
<keyword evidence="7" id="KW-0436">Ligase</keyword>
<evidence type="ECO:0000256" key="3">
    <source>
        <dbReference type="ARBA" id="ARBA00022989"/>
    </source>
</evidence>
<comment type="caution">
    <text evidence="7">The sequence shown here is derived from an EMBL/GenBank/DDBJ whole genome shotgun (WGS) entry which is preliminary data.</text>
</comment>
<feature type="transmembrane region" description="Helical" evidence="5">
    <location>
        <begin position="213"/>
        <end position="230"/>
    </location>
</feature>
<evidence type="ECO:0000259" key="6">
    <source>
        <dbReference type="Pfam" id="PF04932"/>
    </source>
</evidence>
<feature type="transmembrane region" description="Helical" evidence="5">
    <location>
        <begin position="112"/>
        <end position="134"/>
    </location>
</feature>
<sequence>MEQVLTYSLFLLIVVITVKNSAISLAILLNVVVFRAIPYVDYKAPYYGYYNENDLILGAILPITCYIIILSKIFLNKSKIKYHTDVFDLFMLVLSIVMIISIIFSPNTFKSIYYTCIFLLLALPLYLVTKVYFLNTKKYKTRFLQFLKSIVIFAVAFSIVSLYLHKIAKYPYERMTFPGVYPIPFCLFLCTALIILLLYYIKPSFKLQLAKKSRILFSLPVLGIVLFSIIKTNTRGPVFAMLLTVIVLFFMFFKIKLHIKIIMSFLASLFIGFIIFISAFDVQKIAVRFINLAPKDAESISPRLIAYLDSIKLLIYRPWGISVGTFGDFYSDKNSSAEETGTYAHNLFMELISSFGIVGALLSFFFIYILLFEYNFIIRNQEKIFSNIYLFTALVLFIFFFFETQFSFTLNTHKGFYIAMAFYSVFKFKFINSKYEHKNSI</sequence>
<keyword evidence="4 5" id="KW-0472">Membrane</keyword>
<dbReference type="Proteomes" id="UP001595826">
    <property type="component" value="Unassembled WGS sequence"/>
</dbReference>
<evidence type="ECO:0000256" key="5">
    <source>
        <dbReference type="SAM" id="Phobius"/>
    </source>
</evidence>
<evidence type="ECO:0000256" key="2">
    <source>
        <dbReference type="ARBA" id="ARBA00022692"/>
    </source>
</evidence>
<feature type="transmembrane region" description="Helical" evidence="5">
    <location>
        <begin position="7"/>
        <end position="35"/>
    </location>
</feature>
<dbReference type="EMBL" id="JBHSCY010000001">
    <property type="protein sequence ID" value="MFC4268199.1"/>
    <property type="molecule type" value="Genomic_DNA"/>
</dbReference>
<keyword evidence="3 5" id="KW-1133">Transmembrane helix</keyword>
<feature type="transmembrane region" description="Helical" evidence="5">
    <location>
        <begin position="55"/>
        <end position="75"/>
    </location>
</feature>
<dbReference type="PANTHER" id="PTHR37422:SF17">
    <property type="entry name" value="O-ANTIGEN LIGASE"/>
    <property type="match status" value="1"/>
</dbReference>
<reference evidence="8" key="1">
    <citation type="journal article" date="2019" name="Int. J. Syst. Evol. Microbiol.">
        <title>The Global Catalogue of Microorganisms (GCM) 10K type strain sequencing project: providing services to taxonomists for standard genome sequencing and annotation.</title>
        <authorList>
            <consortium name="The Broad Institute Genomics Platform"/>
            <consortium name="The Broad Institute Genome Sequencing Center for Infectious Disease"/>
            <person name="Wu L."/>
            <person name="Ma J."/>
        </authorList>
    </citation>
    <scope>NUCLEOTIDE SEQUENCE [LARGE SCALE GENOMIC DNA]</scope>
    <source>
        <strain evidence="8">CECT 8655</strain>
    </source>
</reference>
<dbReference type="InterPro" id="IPR051533">
    <property type="entry name" value="WaaL-like"/>
</dbReference>
<feature type="transmembrane region" description="Helical" evidence="5">
    <location>
        <begin position="87"/>
        <end position="106"/>
    </location>
</feature>
<dbReference type="GO" id="GO:0016874">
    <property type="term" value="F:ligase activity"/>
    <property type="evidence" value="ECO:0007669"/>
    <property type="project" value="UniProtKB-KW"/>
</dbReference>